<dbReference type="SUPFAM" id="SSF55931">
    <property type="entry name" value="Glutamine synthetase/guanido kinase"/>
    <property type="match status" value="1"/>
</dbReference>
<dbReference type="AlphaFoldDB" id="A0A4S4AE08"/>
<dbReference type="OrthoDB" id="5410236at2"/>
<dbReference type="Gene3D" id="3.30.590.20">
    <property type="match status" value="1"/>
</dbReference>
<dbReference type="InterPro" id="IPR006336">
    <property type="entry name" value="GCS2"/>
</dbReference>
<name>A0A4S4AE08_9RHOO</name>
<comment type="caution">
    <text evidence="1">The sequence shown here is derived from an EMBL/GenBank/DDBJ whole genome shotgun (WGS) entry which is preliminary data.</text>
</comment>
<dbReference type="PANTHER" id="PTHR36510">
    <property type="entry name" value="GLUTAMATE--CYSTEINE LIGASE 2-RELATED"/>
    <property type="match status" value="1"/>
</dbReference>
<dbReference type="Pfam" id="PF04107">
    <property type="entry name" value="GCS2"/>
    <property type="match status" value="1"/>
</dbReference>
<sequence length="509" mass="55779">MVALTSLGVELEMVIADRASGASHCVGPFFANLRALKRARGMAAVLDVAYDGRDLAVSSARGCTSLDNGYNNIESAIGPVGLDGRRDGLHQLHAWTCAELAEVREALAAEGAAVLNFSQHPALAIDDEGYRRIRAPKPIYDYWIEHRGWDHKAGIDAKAQNGPTTGVGIGDAVFALNAVLAASPAFIALFGNSPFENGRVTGLRESRLTIWPRMFRQARFAADDRLHRVPARPFTDLRDYFEWMFGEGTRMQLVPCRMDSDYKGLRDTAWVAGHPSLLEFLRGRSWPATHLGHGGSVSVEPSVGHLAFQQFAHFLDARIRFGFVREPSLEAFFEAWERPHGMEELLASTLDFCYIEGRSPGANFADREIVDLAGEEVARSITIAPSALQAGLLRNAAALRPWLARQPWAALAELREAAVRDGLAGRAGEWPVRRLCEEVVAIAADGLEADEQWMLAYPLHVLRSGCNGADRALSAYERLAGSPAQRIGRLIEMREALFFPAAAEAVQRV</sequence>
<reference evidence="1 2" key="1">
    <citation type="submission" date="2019-04" db="EMBL/GenBank/DDBJ databases">
        <title>Azoarcus rhizosphaerae sp. nov. isolated from rhizosphere of Ficus religiosa.</title>
        <authorList>
            <person name="Lin S.-Y."/>
            <person name="Hameed A."/>
            <person name="Hsu Y.-H."/>
            <person name="Young C.-C."/>
        </authorList>
    </citation>
    <scope>NUCLEOTIDE SEQUENCE [LARGE SCALE GENOMIC DNA]</scope>
    <source>
        <strain evidence="1 2">CC-YHH848</strain>
    </source>
</reference>
<protein>
    <recommendedName>
        <fullName evidence="3">Glutamate--cysteine ligase</fullName>
    </recommendedName>
</protein>
<dbReference type="PANTHER" id="PTHR36510:SF1">
    <property type="entry name" value="GLUTAMATE--CYSTEINE LIGASE 2-RELATED"/>
    <property type="match status" value="1"/>
</dbReference>
<accession>A0A4S4AE08</accession>
<dbReference type="InterPro" id="IPR050141">
    <property type="entry name" value="GCL_type2/YbdK_subfam"/>
</dbReference>
<dbReference type="InterPro" id="IPR014746">
    <property type="entry name" value="Gln_synth/guanido_kin_cat_dom"/>
</dbReference>
<dbReference type="Proteomes" id="UP000307956">
    <property type="component" value="Unassembled WGS sequence"/>
</dbReference>
<dbReference type="EMBL" id="SSOD01000018">
    <property type="protein sequence ID" value="THF57250.1"/>
    <property type="molecule type" value="Genomic_DNA"/>
</dbReference>
<evidence type="ECO:0000313" key="1">
    <source>
        <dbReference type="EMBL" id="THF57250.1"/>
    </source>
</evidence>
<dbReference type="GO" id="GO:0004357">
    <property type="term" value="F:glutamate-cysteine ligase activity"/>
    <property type="evidence" value="ECO:0007669"/>
    <property type="project" value="InterPro"/>
</dbReference>
<gene>
    <name evidence="1" type="ORF">E6O51_18305</name>
</gene>
<evidence type="ECO:0008006" key="3">
    <source>
        <dbReference type="Google" id="ProtNLM"/>
    </source>
</evidence>
<keyword evidence="2" id="KW-1185">Reference proteome</keyword>
<proteinExistence type="predicted"/>
<organism evidence="1 2">
    <name type="scientific">Pseudothauera rhizosphaerae</name>
    <dbReference type="NCBI Taxonomy" id="2565932"/>
    <lineage>
        <taxon>Bacteria</taxon>
        <taxon>Pseudomonadati</taxon>
        <taxon>Pseudomonadota</taxon>
        <taxon>Betaproteobacteria</taxon>
        <taxon>Rhodocyclales</taxon>
        <taxon>Zoogloeaceae</taxon>
        <taxon>Pseudothauera</taxon>
    </lineage>
</organism>
<dbReference type="RefSeq" id="WP_136386455.1">
    <property type="nucleotide sequence ID" value="NZ_SSOD01000018.1"/>
</dbReference>
<dbReference type="GO" id="GO:0042398">
    <property type="term" value="P:modified amino acid biosynthetic process"/>
    <property type="evidence" value="ECO:0007669"/>
    <property type="project" value="InterPro"/>
</dbReference>
<evidence type="ECO:0000313" key="2">
    <source>
        <dbReference type="Proteomes" id="UP000307956"/>
    </source>
</evidence>